<name>A0ABR1YRN4_9PEZI</name>
<comment type="caution">
    <text evidence="2">The sequence shown here is derived from an EMBL/GenBank/DDBJ whole genome shotgun (WGS) entry which is preliminary data.</text>
</comment>
<evidence type="ECO:0000256" key="1">
    <source>
        <dbReference type="SAM" id="MobiDB-lite"/>
    </source>
</evidence>
<feature type="compositionally biased region" description="Basic and acidic residues" evidence="1">
    <location>
        <begin position="322"/>
        <end position="333"/>
    </location>
</feature>
<feature type="region of interest" description="Disordered" evidence="1">
    <location>
        <begin position="526"/>
        <end position="564"/>
    </location>
</feature>
<organism evidence="2 3">
    <name type="scientific">Phyllosticta capitalensis</name>
    <dbReference type="NCBI Taxonomy" id="121624"/>
    <lineage>
        <taxon>Eukaryota</taxon>
        <taxon>Fungi</taxon>
        <taxon>Dikarya</taxon>
        <taxon>Ascomycota</taxon>
        <taxon>Pezizomycotina</taxon>
        <taxon>Dothideomycetes</taxon>
        <taxon>Dothideomycetes incertae sedis</taxon>
        <taxon>Botryosphaeriales</taxon>
        <taxon>Phyllostictaceae</taxon>
        <taxon>Phyllosticta</taxon>
    </lineage>
</organism>
<proteinExistence type="predicted"/>
<feature type="compositionally biased region" description="Polar residues" evidence="1">
    <location>
        <begin position="369"/>
        <end position="394"/>
    </location>
</feature>
<dbReference type="EMBL" id="JBBWRZ010000005">
    <property type="protein sequence ID" value="KAK8235871.1"/>
    <property type="molecule type" value="Genomic_DNA"/>
</dbReference>
<reference evidence="2 3" key="1">
    <citation type="submission" date="2024-04" db="EMBL/GenBank/DDBJ databases">
        <title>Phyllosticta paracitricarpa is synonymous to the EU quarantine fungus P. citricarpa based on phylogenomic analyses.</title>
        <authorList>
            <consortium name="Lawrence Berkeley National Laboratory"/>
            <person name="Van Ingen-Buijs V.A."/>
            <person name="Van Westerhoven A.C."/>
            <person name="Haridas S."/>
            <person name="Skiadas P."/>
            <person name="Martin F."/>
            <person name="Groenewald J.Z."/>
            <person name="Crous P.W."/>
            <person name="Seidl M.F."/>
        </authorList>
    </citation>
    <scope>NUCLEOTIDE SEQUENCE [LARGE SCALE GENOMIC DNA]</scope>
    <source>
        <strain evidence="2 3">CBS 123374</strain>
    </source>
</reference>
<feature type="compositionally biased region" description="Basic and acidic residues" evidence="1">
    <location>
        <begin position="532"/>
        <end position="550"/>
    </location>
</feature>
<dbReference type="Proteomes" id="UP001492380">
    <property type="component" value="Unassembled WGS sequence"/>
</dbReference>
<evidence type="ECO:0000313" key="3">
    <source>
        <dbReference type="Proteomes" id="UP001492380"/>
    </source>
</evidence>
<accession>A0ABR1YRN4</accession>
<gene>
    <name evidence="2" type="ORF">HDK90DRAFT_466191</name>
</gene>
<protein>
    <submittedName>
        <fullName evidence="2">Uncharacterized protein</fullName>
    </submittedName>
</protein>
<evidence type="ECO:0000313" key="2">
    <source>
        <dbReference type="EMBL" id="KAK8235871.1"/>
    </source>
</evidence>
<feature type="compositionally biased region" description="Polar residues" evidence="1">
    <location>
        <begin position="338"/>
        <end position="353"/>
    </location>
</feature>
<feature type="region of interest" description="Disordered" evidence="1">
    <location>
        <begin position="208"/>
        <end position="249"/>
    </location>
</feature>
<sequence>MSPTAALDDDRLRIRNATRTVLRDASRRARTFYCQLNSASLVILFNLITADTFEPTPSEKNFLLLSSSSIQFPFSSALAIPSHSAVSVAITSRNPLNKGRSTTSSSHKSIVLAQLIALEQLHSSPNLYLITTSNPALSSFCHFSRNPHNIVPLLQQVPMDMNGTSTANLDTWGALSWDEEFEELCTTPATHDPVTDDQDMSDELRVPIKGTESSGDNVSRIPLPARKPATRKLASGHPGWSDSPSPSISMAHTTPPEVNRWVFSEDIIVSLDEVLADQEEYPRRAAIAMSALLHTDDEDFSAYRFPYGATGLKTVGLKKRHSDPFEIRRRERPGGSCLSHSETVIYPNQNKFSEGSEENQEQGLRVVSDGSQLSENSDLSHNGNDPAQGKSISNPIPFVSGGREEETLATAMNTELPGIEFTDDYVEESHESCPKPLDILAILTHDLEMADVYMQEKHEELKDIAKWMEQGAEATMPGDDLTDDIVESNYGPCASSLGILAHLTHELDFCNVQMAEKLVHIEAITNSEQQENEAKSEGSKTQEQEKKDMEGVNMTDTQESKQESFTSIFSKGGRFIRDCWNGHPLVLD</sequence>
<feature type="region of interest" description="Disordered" evidence="1">
    <location>
        <begin position="318"/>
        <end position="398"/>
    </location>
</feature>
<keyword evidence="3" id="KW-1185">Reference proteome</keyword>